<dbReference type="GO" id="GO:0015771">
    <property type="term" value="P:trehalose transport"/>
    <property type="evidence" value="ECO:0007669"/>
    <property type="project" value="TreeGrafter"/>
</dbReference>
<keyword evidence="4" id="KW-1185">Reference proteome</keyword>
<keyword evidence="3" id="KW-0808">Transferase</keyword>
<feature type="transmembrane region" description="Helical" evidence="1">
    <location>
        <begin position="317"/>
        <end position="343"/>
    </location>
</feature>
<feature type="transmembrane region" description="Helical" evidence="1">
    <location>
        <begin position="285"/>
        <end position="305"/>
    </location>
</feature>
<keyword evidence="1" id="KW-0812">Transmembrane</keyword>
<dbReference type="EMBL" id="VIVN01000005">
    <property type="protein sequence ID" value="TWE01826.1"/>
    <property type="molecule type" value="Genomic_DNA"/>
</dbReference>
<protein>
    <submittedName>
        <fullName evidence="3">Phosphotransferase system glucose/maltose/N-acetylglucosamine-specific IIC component</fullName>
    </submittedName>
</protein>
<feature type="transmembrane region" description="Helical" evidence="1">
    <location>
        <begin position="498"/>
        <end position="520"/>
    </location>
</feature>
<evidence type="ECO:0000313" key="4">
    <source>
        <dbReference type="Proteomes" id="UP000319671"/>
    </source>
</evidence>
<organism evidence="3 4">
    <name type="scientific">Neobacillus bataviensis</name>
    <dbReference type="NCBI Taxonomy" id="220685"/>
    <lineage>
        <taxon>Bacteria</taxon>
        <taxon>Bacillati</taxon>
        <taxon>Bacillota</taxon>
        <taxon>Bacilli</taxon>
        <taxon>Bacillales</taxon>
        <taxon>Bacillaceae</taxon>
        <taxon>Neobacillus</taxon>
    </lineage>
</organism>
<gene>
    <name evidence="3" type="ORF">FB550_105195</name>
</gene>
<dbReference type="RefSeq" id="WP_144565191.1">
    <property type="nucleotide sequence ID" value="NZ_VIVN01000005.1"/>
</dbReference>
<dbReference type="GO" id="GO:0090589">
    <property type="term" value="F:protein-phosphocysteine-trehalose phosphotransferase system transporter activity"/>
    <property type="evidence" value="ECO:0007669"/>
    <property type="project" value="TreeGrafter"/>
</dbReference>
<evidence type="ECO:0000313" key="3">
    <source>
        <dbReference type="EMBL" id="TWE01826.1"/>
    </source>
</evidence>
<dbReference type="Proteomes" id="UP000319671">
    <property type="component" value="Unassembled WGS sequence"/>
</dbReference>
<proteinExistence type="predicted"/>
<dbReference type="GO" id="GO:0005886">
    <property type="term" value="C:plasma membrane"/>
    <property type="evidence" value="ECO:0007669"/>
    <property type="project" value="TreeGrafter"/>
</dbReference>
<evidence type="ECO:0000256" key="1">
    <source>
        <dbReference type="SAM" id="Phobius"/>
    </source>
</evidence>
<feature type="transmembrane region" description="Helical" evidence="1">
    <location>
        <begin position="212"/>
        <end position="232"/>
    </location>
</feature>
<name>A0A561DEK3_9BACI</name>
<feature type="transmembrane region" description="Helical" evidence="1">
    <location>
        <begin position="459"/>
        <end position="478"/>
    </location>
</feature>
<dbReference type="PANTHER" id="PTHR30175:SF1">
    <property type="entry name" value="PTS SYSTEM ARBUTIN-, CELLOBIOSE-, AND SALICIN-SPECIFIC EIIBC COMPONENT-RELATED"/>
    <property type="match status" value="1"/>
</dbReference>
<dbReference type="InterPro" id="IPR013013">
    <property type="entry name" value="PTS_EIIC_1"/>
</dbReference>
<feature type="transmembrane region" description="Helical" evidence="1">
    <location>
        <begin position="363"/>
        <end position="391"/>
    </location>
</feature>
<sequence length="541" mass="56585">MEEFFTKKRVAIIASSGGNLYYLGGKDTAKLLDELLLQIEAAGMVCTSLQFIAAKASMDNIKDDTQAELYSWDEQTKSPAVTVVGTIAEVNKEATLVDKEIAEKINHGEVDALIFMSADPNGANLHTVEAAAKKKLPATGTGGTSMATIAAKGVNVISTSGTTGTTNRTRAVTFITSLSKHLGLSYRPIIGKSATNNQLEQSSTSAYKRINLRGMMLSSLPGFIAMALILAISKIPGLSGLSEVFDLMINALPVILAVVAAKQVAELEEVSIVAGIVAGVLSVKGGIIGGIFAGILAGLLVQYIFRKCVEWRFPATTVNIAAGGIAGLIAGLAVYFLIAPIALWLGGEIRSLIDFLVSTNGVLAGLIAGLLIWPAIIGGVYHAAILPIVLLEMEKTGNSFLGAVDMVGLVMVSAGITLANIISPRDKGEAAVAAPGFAINMGFGTFVEAAYPFMFSNKMIFAGAIISSGLGGLLVGFFDVRGTAYVPSFMAPLLSNNATGFIIAMVGSLVCSFLITFFINKISRKNVKTMEPKKTSNELVG</sequence>
<accession>A0A561DEK3</accession>
<keyword evidence="1" id="KW-0472">Membrane</keyword>
<dbReference type="PROSITE" id="PS51103">
    <property type="entry name" value="PTS_EIIC_TYPE_1"/>
    <property type="match status" value="1"/>
</dbReference>
<evidence type="ECO:0000259" key="2">
    <source>
        <dbReference type="PROSITE" id="PS51103"/>
    </source>
</evidence>
<dbReference type="AlphaFoldDB" id="A0A561DEK3"/>
<dbReference type="InterPro" id="IPR050558">
    <property type="entry name" value="PTS_Sugar-Specific_Components"/>
</dbReference>
<keyword evidence="1" id="KW-1133">Transmembrane helix</keyword>
<comment type="caution">
    <text evidence="3">The sequence shown here is derived from an EMBL/GenBank/DDBJ whole genome shotgun (WGS) entry which is preliminary data.</text>
</comment>
<dbReference type="GO" id="GO:0009401">
    <property type="term" value="P:phosphoenolpyruvate-dependent sugar phosphotransferase system"/>
    <property type="evidence" value="ECO:0007669"/>
    <property type="project" value="TreeGrafter"/>
</dbReference>
<reference evidence="3 4" key="1">
    <citation type="submission" date="2019-06" db="EMBL/GenBank/DDBJ databases">
        <title>Sorghum-associated microbial communities from plants grown in Nebraska, USA.</title>
        <authorList>
            <person name="Schachtman D."/>
        </authorList>
    </citation>
    <scope>NUCLEOTIDE SEQUENCE [LARGE SCALE GENOMIC DNA]</scope>
    <source>
        <strain evidence="3 4">2482</strain>
    </source>
</reference>
<feature type="transmembrane region" description="Helical" evidence="1">
    <location>
        <begin position="403"/>
        <end position="422"/>
    </location>
</feature>
<feature type="domain" description="PTS EIIC type-1" evidence="2">
    <location>
        <begin position="210"/>
        <end position="535"/>
    </location>
</feature>
<feature type="transmembrane region" description="Helical" evidence="1">
    <location>
        <begin position="428"/>
        <end position="447"/>
    </location>
</feature>
<dbReference type="PANTHER" id="PTHR30175">
    <property type="entry name" value="PHOSPHOTRANSFERASE SYSTEM TRANSPORT PROTEIN"/>
    <property type="match status" value="1"/>
</dbReference>